<protein>
    <submittedName>
        <fullName evidence="1">Uncharacterized protein</fullName>
    </submittedName>
</protein>
<dbReference type="EMBL" id="PYYB01000002">
    <property type="protein sequence ID" value="PTL56389.1"/>
    <property type="molecule type" value="Genomic_DNA"/>
</dbReference>
<reference evidence="1 2" key="1">
    <citation type="submission" date="2018-03" db="EMBL/GenBank/DDBJ databases">
        <title>Aquarubrobacter algicola gen. nov., sp. nov., a novel actinobacterium isolated from shallow eutrophic lake during the end of cyanobacterial harmful algal blooms.</title>
        <authorList>
            <person name="Chun S.J."/>
        </authorList>
    </citation>
    <scope>NUCLEOTIDE SEQUENCE [LARGE SCALE GENOMIC DNA]</scope>
    <source>
        <strain evidence="1 2">Seoho-28</strain>
    </source>
</reference>
<comment type="caution">
    <text evidence="1">The sequence shown here is derived from an EMBL/GenBank/DDBJ whole genome shotgun (WGS) entry which is preliminary data.</text>
</comment>
<dbReference type="RefSeq" id="WP_107570108.1">
    <property type="nucleotide sequence ID" value="NZ_PYYB01000002.1"/>
</dbReference>
<evidence type="ECO:0000313" key="1">
    <source>
        <dbReference type="EMBL" id="PTL56389.1"/>
    </source>
</evidence>
<dbReference type="OrthoDB" id="5242455at2"/>
<sequence length="250" mass="27261">MPWVETSSPNFAARHELRDEDDVASVLELLEDTRERLVQTFPEPEHEITVVVHGSTGSLALAQPYLPLLQRLTAPASRRYLAGWPGARELHLLAPRRLEARASSVPGSREMALLAPAGLYAQMLVGLANPRLAPPWRPGPTRRTLQWAWLALGAGQYFGGQTAFARPAVGRRLREGDEPSFPPGLRDAALLGGTVLDLLARERGEHAVVELVLGLHEDGPRAALQRAFGRELVHTSGVWRAHLATMGGQA</sequence>
<dbReference type="Proteomes" id="UP000240739">
    <property type="component" value="Unassembled WGS sequence"/>
</dbReference>
<accession>A0A2T4UF39</accession>
<gene>
    <name evidence="1" type="ORF">C7Y72_15610</name>
</gene>
<organism evidence="1 2">
    <name type="scientific">Paraconexibacter algicola</name>
    <dbReference type="NCBI Taxonomy" id="2133960"/>
    <lineage>
        <taxon>Bacteria</taxon>
        <taxon>Bacillati</taxon>
        <taxon>Actinomycetota</taxon>
        <taxon>Thermoleophilia</taxon>
        <taxon>Solirubrobacterales</taxon>
        <taxon>Paraconexibacteraceae</taxon>
        <taxon>Paraconexibacter</taxon>
    </lineage>
</organism>
<dbReference type="AlphaFoldDB" id="A0A2T4UF39"/>
<evidence type="ECO:0000313" key="2">
    <source>
        <dbReference type="Proteomes" id="UP000240739"/>
    </source>
</evidence>
<keyword evidence="2" id="KW-1185">Reference proteome</keyword>
<proteinExistence type="predicted"/>
<name>A0A2T4UF39_9ACTN</name>